<keyword evidence="6" id="KW-1185">Reference proteome</keyword>
<comment type="caution">
    <text evidence="5">The sequence shown here is derived from an EMBL/GenBank/DDBJ whole genome shotgun (WGS) entry which is preliminary data.</text>
</comment>
<dbReference type="InterPro" id="IPR056834">
    <property type="entry name" value="ARM_TT21_C"/>
</dbReference>
<feature type="non-terminal residue" evidence="5">
    <location>
        <position position="1"/>
    </location>
</feature>
<feature type="domain" description="Tetratricopeptide repeat protein 21A/21B fifth ARM repeats" evidence="4">
    <location>
        <begin position="1096"/>
        <end position="1197"/>
    </location>
</feature>
<dbReference type="Pfam" id="PF25058">
    <property type="entry name" value="ARM_TT21"/>
    <property type="match status" value="1"/>
</dbReference>
<accession>A0A177AXW6</accession>
<protein>
    <submittedName>
        <fullName evidence="5">TPR repeat protein 21B</fullName>
    </submittedName>
</protein>
<dbReference type="InterPro" id="IPR019734">
    <property type="entry name" value="TPR_rpt"/>
</dbReference>
<dbReference type="SMART" id="SM00028">
    <property type="entry name" value="TPR"/>
    <property type="match status" value="8"/>
</dbReference>
<dbReference type="InterPro" id="IPR011990">
    <property type="entry name" value="TPR-like_helical_dom_sf"/>
</dbReference>
<evidence type="ECO:0000259" key="3">
    <source>
        <dbReference type="Pfam" id="PF25063"/>
    </source>
</evidence>
<dbReference type="PANTHER" id="PTHR14699:SF0">
    <property type="entry name" value="TETRATRICOPEPTIDE REPEAT PROTEIN 21 HOMOLOG"/>
    <property type="match status" value="1"/>
</dbReference>
<dbReference type="Pfam" id="PF25064">
    <property type="entry name" value="ARM_TT21_5th"/>
    <property type="match status" value="1"/>
</dbReference>
<sequence length="1410" mass="165353">NNVTYFIKKKLYKTCIKYCQETLEKESKLFMELIFHFCEIVTDRTELNLQNCIKLKKESVKTDYELMCLMIILYGYQVTGQSRYKEEIENIDKEVKLLRKKANSNNLYYAGLFMYLNNKITQAKEYVERSVKQNGKNVNAINLLGWICFENNDLDAKKKCTEYYQKALKIHVNVESLWLKYEYLFYNEKYNDCQSVLHEMDQFLKFRPKGNLKMELYYQMLLIDEAVECCLVLKNDYITKDKAYLYLINYHFNIKNDNQTTIEYIDEYVNNTELIEKTYFEVTLKQIVFMTYHDVEINESLQKNLSNPTCTNKLSSFILNYLVTILNYGCGEFEKCINLIKKMLESNKLSGNMNKQINLQLLLAMSHLKLGKQLEATKLLHILKECQDPEKLEKISKYHYIKVLLLNKDKESNQTGKKIENDDDTIERLICCAVSKLKCEIEDNILLSKMKNEYEIGDIDSFFILELIGFALKYLKSRLFDSLISQKIKYGKYSSENRKSIGRRSIGTMDNFERISTFYRIIDGILTNMNQYSTFRHISNSPMCCLYRSYIKFKLNEHAQSISLVKQCIEKYHLFGEAYLFLATVLVYLKKFDEAAENIKIGLSHNFDLSETPMYFYISACITEYKERNGMVNNELFQKRKASMDKSRNSLHFFEQALEMDKKGNFFNQCKSGNIVSSLSFYNKFKAYIGLIKCFGKLNDKEKLINLEDSAKNFFKTSQSNYLEEEKFIINAMLKLINAKISQQSGDTEKSLKILTSIENKDSVFYIKSRKKMSKIYLQKNNKKLYISCFKDISNHLNSEMYTTSGYIMLGDAYLKIFDMEQSIESYKTAYQCKSISNKKKIELLQKMAHVYCQSLSFQQAVNCYILALSDVEKHLKLSNDEEMDPYLLEEIRYQLAKLYVKMTEYQKSHEILLKIVKNEEKDVENISSKSCRMFLFARVYNLLATTIDHIKNQNSMQKMEFYEKSISLISNFIKQVKIHGNADIDKYVIFLVHVGTTSFDQFFLQHEYDKIILYSDTVLRLSNNNTDVAARIIKTHLALNNVDKANHIVLILTNLNVSHVKIKELNLEILIHNMELSKAKDLCDEIFIKYTSLSDVNYDLLLKYIDINYRLGDQKNSQTLLKNLLERFPKIERTPAYQFCNGLYYWYTDILNKCCRIIYVVVYFIENNIALSLFNKSRTDTNWQCLGTEYCINICLNPNRSVLFWHTENYGSVEMKQNLLHLANVLLNYFNKEKNKHSFFILRKLATLALGSNKQAEEVISSMEKMDPQLKNVPSSIYVIGVSNMIIGNVGRSRTVLRKTVDMVWTHSTSTYLEKCWLLLSEIYIQNNKYDAANEILDLCVKYNKSCFRAIENKALIYEIGKDLENASKLYQQAWELCGRKNCTIGYKLAFNLLKLKRLTGAIDVSTQH</sequence>
<dbReference type="Pfam" id="PF25062">
    <property type="entry name" value="ARM_TT21_N"/>
    <property type="match status" value="1"/>
</dbReference>
<dbReference type="Gene3D" id="1.25.40.10">
    <property type="entry name" value="Tetratricopeptide repeat domain"/>
    <property type="match status" value="4"/>
</dbReference>
<dbReference type="Proteomes" id="UP000078046">
    <property type="component" value="Unassembled WGS sequence"/>
</dbReference>
<evidence type="ECO:0000256" key="1">
    <source>
        <dbReference type="ARBA" id="ARBA00010935"/>
    </source>
</evidence>
<feature type="domain" description="Tetratricopeptide repeat protein 21A/21B C-terminal ARM" evidence="3">
    <location>
        <begin position="1225"/>
        <end position="1408"/>
    </location>
</feature>
<dbReference type="SUPFAM" id="SSF48452">
    <property type="entry name" value="TPR-like"/>
    <property type="match status" value="3"/>
</dbReference>
<feature type="domain" description="Tetratricopeptide repeat protein 21A/21B N-terminal ARM repeat" evidence="2">
    <location>
        <begin position="3"/>
        <end position="208"/>
    </location>
</feature>
<dbReference type="GO" id="GO:0005929">
    <property type="term" value="C:cilium"/>
    <property type="evidence" value="ECO:0007669"/>
    <property type="project" value="GOC"/>
</dbReference>
<evidence type="ECO:0000259" key="4">
    <source>
        <dbReference type="Pfam" id="PF25064"/>
    </source>
</evidence>
<dbReference type="OrthoDB" id="10259630at2759"/>
<evidence type="ECO:0000313" key="6">
    <source>
        <dbReference type="Proteomes" id="UP000078046"/>
    </source>
</evidence>
<dbReference type="GO" id="GO:0061512">
    <property type="term" value="P:protein localization to cilium"/>
    <property type="evidence" value="ECO:0007669"/>
    <property type="project" value="TreeGrafter"/>
</dbReference>
<reference evidence="5 6" key="1">
    <citation type="submission" date="2016-04" db="EMBL/GenBank/DDBJ databases">
        <title>The genome of Intoshia linei affirms orthonectids as highly simplified spiralians.</title>
        <authorList>
            <person name="Mikhailov K.V."/>
            <person name="Slusarev G.S."/>
            <person name="Nikitin M.A."/>
            <person name="Logacheva M.D."/>
            <person name="Penin A."/>
            <person name="Aleoshin V."/>
            <person name="Panchin Y.V."/>
        </authorList>
    </citation>
    <scope>NUCLEOTIDE SEQUENCE [LARGE SCALE GENOMIC DNA]</scope>
    <source>
        <strain evidence="5">Intl2013</strain>
        <tissue evidence="5">Whole animal</tissue>
    </source>
</reference>
<gene>
    <name evidence="5" type="ORF">A3Q56_05433</name>
</gene>
<evidence type="ECO:0000259" key="2">
    <source>
        <dbReference type="Pfam" id="PF25062"/>
    </source>
</evidence>
<dbReference type="GO" id="GO:0030991">
    <property type="term" value="C:intraciliary transport particle A"/>
    <property type="evidence" value="ECO:0007669"/>
    <property type="project" value="TreeGrafter"/>
</dbReference>
<evidence type="ECO:0000313" key="5">
    <source>
        <dbReference type="EMBL" id="OAF66848.1"/>
    </source>
</evidence>
<proteinExistence type="inferred from homology"/>
<dbReference type="PANTHER" id="PTHR14699">
    <property type="entry name" value="STI2 PROTEIN-RELATED"/>
    <property type="match status" value="1"/>
</dbReference>
<dbReference type="EMBL" id="LWCA01000812">
    <property type="protein sequence ID" value="OAF66848.1"/>
    <property type="molecule type" value="Genomic_DNA"/>
</dbReference>
<name>A0A177AXW6_9BILA</name>
<dbReference type="InterPro" id="IPR040364">
    <property type="entry name" value="TTC21A/TTC21B"/>
</dbReference>
<comment type="similarity">
    <text evidence="1">Belongs to the TTC21 family.</text>
</comment>
<dbReference type="InterPro" id="IPR056833">
    <property type="entry name" value="ARM_TT21_N"/>
</dbReference>
<dbReference type="GO" id="GO:0035721">
    <property type="term" value="P:intraciliary retrograde transport"/>
    <property type="evidence" value="ECO:0007669"/>
    <property type="project" value="TreeGrafter"/>
</dbReference>
<organism evidence="5 6">
    <name type="scientific">Intoshia linei</name>
    <dbReference type="NCBI Taxonomy" id="1819745"/>
    <lineage>
        <taxon>Eukaryota</taxon>
        <taxon>Metazoa</taxon>
        <taxon>Spiralia</taxon>
        <taxon>Lophotrochozoa</taxon>
        <taxon>Mesozoa</taxon>
        <taxon>Orthonectida</taxon>
        <taxon>Rhopaluridae</taxon>
        <taxon>Intoshia</taxon>
    </lineage>
</organism>
<dbReference type="InterPro" id="IPR056835">
    <property type="entry name" value="ARM_TT21_5th"/>
</dbReference>
<dbReference type="Pfam" id="PF25063">
    <property type="entry name" value="ARM_TT21_C"/>
    <property type="match status" value="1"/>
</dbReference>